<dbReference type="SUPFAM" id="SSF48452">
    <property type="entry name" value="TPR-like"/>
    <property type="match status" value="3"/>
</dbReference>
<keyword evidence="2" id="KW-1133">Transmembrane helix</keyword>
<keyword evidence="5" id="KW-1185">Reference proteome</keyword>
<evidence type="ECO:0000256" key="1">
    <source>
        <dbReference type="SAM" id="Coils"/>
    </source>
</evidence>
<dbReference type="SMART" id="SM00028">
    <property type="entry name" value="TPR"/>
    <property type="match status" value="7"/>
</dbReference>
<dbReference type="Pfam" id="PF13424">
    <property type="entry name" value="TPR_12"/>
    <property type="match status" value="1"/>
</dbReference>
<organism evidence="4 5">
    <name type="scientific">Psychroserpens ponticola</name>
    <dbReference type="NCBI Taxonomy" id="2932268"/>
    <lineage>
        <taxon>Bacteria</taxon>
        <taxon>Pseudomonadati</taxon>
        <taxon>Bacteroidota</taxon>
        <taxon>Flavobacteriia</taxon>
        <taxon>Flavobacteriales</taxon>
        <taxon>Flavobacteriaceae</taxon>
        <taxon>Psychroserpens</taxon>
    </lineage>
</organism>
<dbReference type="Pfam" id="PF12770">
    <property type="entry name" value="CHAT"/>
    <property type="match status" value="1"/>
</dbReference>
<reference evidence="4 5" key="1">
    <citation type="submission" date="2023-01" db="EMBL/GenBank/DDBJ databases">
        <title>Psychroserpens ponticola sp. nov., isolated from seawater.</title>
        <authorList>
            <person name="Kristyanto S."/>
            <person name="Jung J."/>
            <person name="Kim J.M."/>
            <person name="Jeon C.O."/>
        </authorList>
    </citation>
    <scope>NUCLEOTIDE SEQUENCE [LARGE SCALE GENOMIC DNA]</scope>
    <source>
        <strain evidence="4 5">MSW6</strain>
    </source>
</reference>
<evidence type="ECO:0000259" key="3">
    <source>
        <dbReference type="Pfam" id="PF12770"/>
    </source>
</evidence>
<sequence length="1076" mass="123316">MKQFFDCPSHTILFILIVGLSQFGYSQQDSISGIKLIDYYLVSNDITKADVELKKQIQAFQNNNSLDSLVGYPYYVGKVSLAKTNKITAIKTAEKFVEDINSKSNNLNVNYKTLLSLADFYDEVSESEKSLEVTEEALRIAKNIKNIKGDAIGKIRYNVGACLMSLSEVEKAKTYFIDALKDYESYDKTDPKALSDTNNAIGATMWMSSKLDSAKHYYSKAIKALDLIKEEDSIENLYLKTVIKSNISLLEYSNGDFEQAIHTQTAVINNYETVANNLLDDNIVSKAKRYQARAISNLAVFYHESGNLYKANEILKYSLEKKKKMQNTASDIATTLIQIGQSQLSLQNLDEAITYLNSGLQQLEKISKNDNYWKATAFHALAEVYSAKNNNLKAKEFYDKSETLFLKTLGDEYDKEFLSFLSNKALFLAKSNDTEKAVEASQKAYNYVLKNGEDNSYQLFKQISNLAETYYLSKDYKRSQEWVQRGNDYLDNNIKNNTSSIDSLILQLNKPNLILLNSKSEYYTSQSRNVSFYKNEIKKLDEALNLLEQRKETIFNSEDINVLLSDYKNITDYSKKLNLELFEINNNTEHLKRLIELHESSIYNRIRSRLNMRNNLSFLHIPNAVLEREKELKFSISNSLEDTTNFNTFLNANNNWTTFLDSLKLEHPKYYKMRYASIETSIDNLQTNIPEQTTVIRYVYVEDQLYAFLVNKTDYNLIKLNSEEISALIISLNENQINDERINDYLFTLYNQLWKPFEDNIETKNIIIIPDGELFNLSFETLTSSKTTSFEDIAENSLISKYNMSYNYSLLLINENQKAIDYTNDFIAFVPEFNKTMKDNYTMSITDSLALDKTYLHLLPQPFSVELAKEYSKLFKGKSFINENASKQLFTTEANEHKIIHIGTHAESNNLLPELSRLVFAKEASGKDNSLYTYEIYNQNLSSHLAVLTACETGKPTHQAGEGMISLAHAFNYAGSESILTSLWKIDEQSSTKIIKLFYDNISEGIPKDEALRLAKLDYIKTADGRTKHPQYWAGLVLIGDTTPIDLQTSSNLVFWIIGFVIVLLLVLALKRKRKS</sequence>
<proteinExistence type="predicted"/>
<dbReference type="Proteomes" id="UP001202717">
    <property type="component" value="Chromosome"/>
</dbReference>
<dbReference type="PANTHER" id="PTHR10098:SF108">
    <property type="entry name" value="TETRATRICOPEPTIDE REPEAT PROTEIN 28"/>
    <property type="match status" value="1"/>
</dbReference>
<evidence type="ECO:0000313" key="4">
    <source>
        <dbReference type="EMBL" id="WCO01541.1"/>
    </source>
</evidence>
<dbReference type="Gene3D" id="1.25.40.10">
    <property type="entry name" value="Tetratricopeptide repeat domain"/>
    <property type="match status" value="2"/>
</dbReference>
<protein>
    <submittedName>
        <fullName evidence="4">CHAT domain-containing protein</fullName>
    </submittedName>
</protein>
<keyword evidence="2" id="KW-0812">Transmembrane</keyword>
<keyword evidence="2" id="KW-0472">Membrane</keyword>
<dbReference type="InterPro" id="IPR024983">
    <property type="entry name" value="CHAT_dom"/>
</dbReference>
<dbReference type="InterPro" id="IPR019734">
    <property type="entry name" value="TPR_rpt"/>
</dbReference>
<feature type="transmembrane region" description="Helical" evidence="2">
    <location>
        <begin position="1053"/>
        <end position="1070"/>
    </location>
</feature>
<dbReference type="EMBL" id="CP116221">
    <property type="protein sequence ID" value="WCO01541.1"/>
    <property type="molecule type" value="Genomic_DNA"/>
</dbReference>
<gene>
    <name evidence="4" type="ORF">MUN68_015925</name>
</gene>
<dbReference type="PANTHER" id="PTHR10098">
    <property type="entry name" value="RAPSYN-RELATED"/>
    <property type="match status" value="1"/>
</dbReference>
<dbReference type="RefSeq" id="WP_249993091.1">
    <property type="nucleotide sequence ID" value="NZ_CP116221.1"/>
</dbReference>
<dbReference type="InterPro" id="IPR011990">
    <property type="entry name" value="TPR-like_helical_dom_sf"/>
</dbReference>
<keyword evidence="1" id="KW-0175">Coiled coil</keyword>
<accession>A0ABY7RWM0</accession>
<feature type="domain" description="CHAT" evidence="3">
    <location>
        <begin position="745"/>
        <end position="1041"/>
    </location>
</feature>
<name>A0ABY7RWM0_9FLAO</name>
<evidence type="ECO:0000313" key="5">
    <source>
        <dbReference type="Proteomes" id="UP001202717"/>
    </source>
</evidence>
<feature type="coiled-coil region" evidence="1">
    <location>
        <begin position="530"/>
        <end position="557"/>
    </location>
</feature>
<evidence type="ECO:0000256" key="2">
    <source>
        <dbReference type="SAM" id="Phobius"/>
    </source>
</evidence>